<accession>A0A1L8R4Q1</accession>
<comment type="similarity">
    <text evidence="1 6">Belongs to the TACO1 family.</text>
</comment>
<keyword evidence="5 6" id="KW-0804">Transcription</keyword>
<dbReference type="Gene3D" id="1.10.10.200">
    <property type="match status" value="1"/>
</dbReference>
<dbReference type="PANTHER" id="PTHR12532">
    <property type="entry name" value="TRANSLATIONAL ACTIVATOR OF CYTOCHROME C OXIDASE 1"/>
    <property type="match status" value="1"/>
</dbReference>
<keyword evidence="3 6" id="KW-0805">Transcription regulation</keyword>
<dbReference type="FunFam" id="1.10.10.200:FF:000002">
    <property type="entry name" value="Probable transcriptional regulatory protein CLM62_37755"/>
    <property type="match status" value="1"/>
</dbReference>
<dbReference type="Pfam" id="PF20772">
    <property type="entry name" value="TACO1_YebC_N"/>
    <property type="match status" value="1"/>
</dbReference>
<keyword evidence="2 6" id="KW-0963">Cytoplasm</keyword>
<dbReference type="RefSeq" id="WP_071865175.1">
    <property type="nucleotide sequence ID" value="NZ_JBHLVQ010000003.1"/>
</dbReference>
<dbReference type="GO" id="GO:0003677">
    <property type="term" value="F:DNA binding"/>
    <property type="evidence" value="ECO:0007669"/>
    <property type="project" value="UniProtKB-UniRule"/>
</dbReference>
<dbReference type="STRING" id="317010.RU96_GL000640"/>
<dbReference type="NCBIfam" id="TIGR01033">
    <property type="entry name" value="YebC/PmpR family DNA-binding transcriptional regulator"/>
    <property type="match status" value="1"/>
</dbReference>
<dbReference type="InterPro" id="IPR049083">
    <property type="entry name" value="TACO1_YebC_N"/>
</dbReference>
<evidence type="ECO:0000256" key="7">
    <source>
        <dbReference type="SAM" id="MobiDB-lite"/>
    </source>
</evidence>
<protein>
    <recommendedName>
        <fullName evidence="6">Probable transcriptional regulatory protein AKL21_03125</fullName>
    </recommendedName>
</protein>
<dbReference type="NCBIfam" id="NF001030">
    <property type="entry name" value="PRK00110.1"/>
    <property type="match status" value="1"/>
</dbReference>
<dbReference type="PANTHER" id="PTHR12532:SF6">
    <property type="entry name" value="TRANSCRIPTIONAL REGULATORY PROTEIN YEBC-RELATED"/>
    <property type="match status" value="1"/>
</dbReference>
<feature type="domain" description="TACO1/YebC-like second and third" evidence="8">
    <location>
        <begin position="82"/>
        <end position="238"/>
    </location>
</feature>
<dbReference type="Proteomes" id="UP000216797">
    <property type="component" value="Unassembled WGS sequence"/>
</dbReference>
<comment type="caution">
    <text evidence="10">The sequence shown here is derived from an EMBL/GenBank/DDBJ whole genome shotgun (WGS) entry which is preliminary data.</text>
</comment>
<keyword evidence="13" id="KW-1185">Reference proteome</keyword>
<dbReference type="Proteomes" id="UP000182835">
    <property type="component" value="Unassembled WGS sequence"/>
</dbReference>
<feature type="compositionally biased region" description="Polar residues" evidence="7">
    <location>
        <begin position="1"/>
        <end position="14"/>
    </location>
</feature>
<evidence type="ECO:0000256" key="5">
    <source>
        <dbReference type="ARBA" id="ARBA00023163"/>
    </source>
</evidence>
<evidence type="ECO:0000259" key="9">
    <source>
        <dbReference type="Pfam" id="PF20772"/>
    </source>
</evidence>
<dbReference type="InterPro" id="IPR048300">
    <property type="entry name" value="TACO1_YebC-like_2nd/3rd_dom"/>
</dbReference>
<dbReference type="InterPro" id="IPR029072">
    <property type="entry name" value="YebC-like"/>
</dbReference>
<evidence type="ECO:0000256" key="1">
    <source>
        <dbReference type="ARBA" id="ARBA00008724"/>
    </source>
</evidence>
<dbReference type="InterPro" id="IPR017856">
    <property type="entry name" value="Integrase-like_N"/>
</dbReference>
<gene>
    <name evidence="11" type="ORF">AKL21_03125</name>
    <name evidence="10" type="ORF">RU96_GL000640</name>
</gene>
<dbReference type="EMBL" id="JXKG01000014">
    <property type="protein sequence ID" value="OJG14727.1"/>
    <property type="molecule type" value="Genomic_DNA"/>
</dbReference>
<keyword evidence="4 6" id="KW-0238">DNA-binding</keyword>
<dbReference type="SUPFAM" id="SSF75625">
    <property type="entry name" value="YebC-like"/>
    <property type="match status" value="1"/>
</dbReference>
<dbReference type="EMBL" id="LHUG01000003">
    <property type="protein sequence ID" value="PAB01462.1"/>
    <property type="molecule type" value="Genomic_DNA"/>
</dbReference>
<dbReference type="Gene3D" id="3.30.70.980">
    <property type="match status" value="2"/>
</dbReference>
<evidence type="ECO:0000256" key="4">
    <source>
        <dbReference type="ARBA" id="ARBA00023125"/>
    </source>
</evidence>
<sequence length="241" mass="26456">MSGHSKWNNIQGRKNAQDAKRGKIFQKLSREIYMAAKAGGGEVALNPALRLAVDKAKAANMPNDNVERAIKKATSSADEANYDEVTYEGYGPGGVAILVHALTDNRNRTATNVRVAFTRNGGNLGETGSVNYLFDRKGYIAIEREGLAVSEETMFEDVLEAGAEDLISSPEVFEIYTAPEDFTTVRDQLEKDGFTLAQAELTMVPQTTIVLNDEQKAKLEQLVEKLEDDDDVSEVFTSLEN</sequence>
<comment type="subcellular location">
    <subcellularLocation>
        <location evidence="6">Cytoplasm</location>
    </subcellularLocation>
</comment>
<evidence type="ECO:0000313" key="13">
    <source>
        <dbReference type="Proteomes" id="UP000216797"/>
    </source>
</evidence>
<dbReference type="GO" id="GO:0005829">
    <property type="term" value="C:cytosol"/>
    <property type="evidence" value="ECO:0007669"/>
    <property type="project" value="TreeGrafter"/>
</dbReference>
<dbReference type="GO" id="GO:0006355">
    <property type="term" value="P:regulation of DNA-templated transcription"/>
    <property type="evidence" value="ECO:0007669"/>
    <property type="project" value="UniProtKB-UniRule"/>
</dbReference>
<evidence type="ECO:0000256" key="2">
    <source>
        <dbReference type="ARBA" id="ARBA00022490"/>
    </source>
</evidence>
<evidence type="ECO:0000313" key="12">
    <source>
        <dbReference type="Proteomes" id="UP000182835"/>
    </source>
</evidence>
<dbReference type="AlphaFoldDB" id="A0A1L8R4Q1"/>
<evidence type="ECO:0000256" key="6">
    <source>
        <dbReference type="HAMAP-Rule" id="MF_00693"/>
    </source>
</evidence>
<dbReference type="Pfam" id="PF01709">
    <property type="entry name" value="Transcrip_reg"/>
    <property type="match status" value="1"/>
</dbReference>
<reference evidence="11 13" key="2">
    <citation type="submission" date="2015-08" db="EMBL/GenBank/DDBJ databases">
        <title>Enterococcus genome sequence.</title>
        <authorList>
            <person name="Acedo J.Z."/>
            <person name="Vederas J.C."/>
        </authorList>
    </citation>
    <scope>NUCLEOTIDE SEQUENCE [LARGE SCALE GENOMIC DNA]</scope>
    <source>
        <strain evidence="11 13">49</strain>
    </source>
</reference>
<evidence type="ECO:0000313" key="11">
    <source>
        <dbReference type="EMBL" id="PAB01462.1"/>
    </source>
</evidence>
<evidence type="ECO:0000256" key="3">
    <source>
        <dbReference type="ARBA" id="ARBA00023015"/>
    </source>
</evidence>
<proteinExistence type="inferred from homology"/>
<name>A0A1L8R4Q1_9ENTE</name>
<dbReference type="HAMAP" id="MF_00693">
    <property type="entry name" value="Transcrip_reg_TACO1"/>
    <property type="match status" value="1"/>
</dbReference>
<dbReference type="InterPro" id="IPR002876">
    <property type="entry name" value="Transcrip_reg_TACO1-like"/>
</dbReference>
<evidence type="ECO:0000313" key="10">
    <source>
        <dbReference type="EMBL" id="OJG14727.1"/>
    </source>
</evidence>
<feature type="domain" description="TACO1/YebC-like N-terminal" evidence="9">
    <location>
        <begin position="5"/>
        <end position="75"/>
    </location>
</feature>
<dbReference type="NCBIfam" id="NF009044">
    <property type="entry name" value="PRK12378.1"/>
    <property type="match status" value="1"/>
</dbReference>
<reference evidence="10 12" key="1">
    <citation type="submission" date="2014-12" db="EMBL/GenBank/DDBJ databases">
        <title>Draft genome sequences of 29 type strains of Enterococci.</title>
        <authorList>
            <person name="Zhong Z."/>
            <person name="Sun Z."/>
            <person name="Liu W."/>
            <person name="Zhang W."/>
            <person name="Zhang H."/>
        </authorList>
    </citation>
    <scope>NUCLEOTIDE SEQUENCE [LARGE SCALE GENOMIC DNA]</scope>
    <source>
        <strain evidence="10 12">DSM 21207</strain>
    </source>
</reference>
<dbReference type="FunFam" id="3.30.70.980:FF:000002">
    <property type="entry name" value="Probable transcriptional regulatory protein YebC"/>
    <property type="match status" value="1"/>
</dbReference>
<evidence type="ECO:0000259" key="8">
    <source>
        <dbReference type="Pfam" id="PF01709"/>
    </source>
</evidence>
<dbReference type="InterPro" id="IPR026564">
    <property type="entry name" value="Transcrip_reg_TACO1-like_dom3"/>
</dbReference>
<dbReference type="OrthoDB" id="9781053at2"/>
<feature type="region of interest" description="Disordered" evidence="7">
    <location>
        <begin position="1"/>
        <end position="21"/>
    </location>
</feature>
<organism evidence="10 12">
    <name type="scientific">Enterococcus canintestini</name>
    <dbReference type="NCBI Taxonomy" id="317010"/>
    <lineage>
        <taxon>Bacteria</taxon>
        <taxon>Bacillati</taxon>
        <taxon>Bacillota</taxon>
        <taxon>Bacilli</taxon>
        <taxon>Lactobacillales</taxon>
        <taxon>Enterococcaceae</taxon>
        <taxon>Enterococcus</taxon>
    </lineage>
</organism>